<keyword evidence="3" id="KW-0815">Transposition</keyword>
<evidence type="ECO:0000256" key="5">
    <source>
        <dbReference type="ARBA" id="ARBA00023172"/>
    </source>
</evidence>
<sequence length="328" mass="38126">MDTIACDMGISRRYLSTRFRTFWYIPTPDPVDPHRIFDQLFIDGTHLSAGCLLIASTKNHIVNWVWAKEENTHDYLRLLQPIPAPLMVCLDGGRGAYSAIKKDWPSTRIQRCLVHAQRVVRRYVTSQPRTNAGQDIYRLARTLSRITDLDQAAQWSAQLHNFYVTYKDYLNEKTLSIITGKREFTHLRVRKAYYSLENLDRKQWLFTYLNPPQNPADPDIKWACTTNSLEGGFNSPLKQHARLHRGRSGERQRKTIDWWLYLRTHRPKDPQEIAKECNWGRDALSKVNATTHNENQANQETGRPALYDNAISTEYSHNLGIQKGWIGT</sequence>
<dbReference type="GO" id="GO:0006313">
    <property type="term" value="P:DNA transposition"/>
    <property type="evidence" value="ECO:0007669"/>
    <property type="project" value="InterPro"/>
</dbReference>
<keyword evidence="5" id="KW-0233">DNA recombination</keyword>
<proteinExistence type="inferred from homology"/>
<evidence type="ECO:0000256" key="1">
    <source>
        <dbReference type="ARBA" id="ARBA00002190"/>
    </source>
</evidence>
<evidence type="ECO:0000256" key="2">
    <source>
        <dbReference type="ARBA" id="ARBA00010961"/>
    </source>
</evidence>
<reference evidence="6" key="1">
    <citation type="submission" date="2021-12" db="EMBL/GenBank/DDBJ databases">
        <title>Draft genome sequence of Corynebacterium ammoniagenes strain T-723.</title>
        <authorList>
            <person name="Matsuzawa M."/>
            <person name="Hiratani M."/>
            <person name="Abe I."/>
            <person name="Tsuji Y."/>
            <person name="Nakamura J."/>
        </authorList>
    </citation>
    <scope>NUCLEOTIDE SEQUENCE</scope>
    <source>
        <strain evidence="6">T-723</strain>
    </source>
</reference>
<dbReference type="Proteomes" id="UP001054925">
    <property type="component" value="Unassembled WGS sequence"/>
</dbReference>
<dbReference type="InterPro" id="IPR001207">
    <property type="entry name" value="Transposase_mutator"/>
</dbReference>
<gene>
    <name evidence="6" type="ORF">CAT723_08360</name>
</gene>
<protein>
    <submittedName>
        <fullName evidence="6">Transposase</fullName>
    </submittedName>
</protein>
<comment type="caution">
    <text evidence="6">The sequence shown here is derived from an EMBL/GenBank/DDBJ whole genome shotgun (WGS) entry which is preliminary data.</text>
</comment>
<organism evidence="6 7">
    <name type="scientific">Corynebacterium ammoniagenes</name>
    <name type="common">Brevibacterium ammoniagenes</name>
    <dbReference type="NCBI Taxonomy" id="1697"/>
    <lineage>
        <taxon>Bacteria</taxon>
        <taxon>Bacillati</taxon>
        <taxon>Actinomycetota</taxon>
        <taxon>Actinomycetes</taxon>
        <taxon>Mycobacteriales</taxon>
        <taxon>Corynebacteriaceae</taxon>
        <taxon>Corynebacterium</taxon>
    </lineage>
</organism>
<dbReference type="NCBIfam" id="NF033544">
    <property type="entry name" value="transpos_IS1249"/>
    <property type="match status" value="1"/>
</dbReference>
<dbReference type="Pfam" id="PF00872">
    <property type="entry name" value="Transposase_mut"/>
    <property type="match status" value="1"/>
</dbReference>
<evidence type="ECO:0000313" key="7">
    <source>
        <dbReference type="Proteomes" id="UP001054925"/>
    </source>
</evidence>
<keyword evidence="4" id="KW-0238">DNA-binding</keyword>
<name>A0AAV5G7M2_CORAM</name>
<evidence type="ECO:0000313" key="6">
    <source>
        <dbReference type="EMBL" id="GJN42357.1"/>
    </source>
</evidence>
<evidence type="ECO:0000256" key="3">
    <source>
        <dbReference type="ARBA" id="ARBA00022578"/>
    </source>
</evidence>
<dbReference type="AlphaFoldDB" id="A0AAV5G7M2"/>
<evidence type="ECO:0000256" key="4">
    <source>
        <dbReference type="ARBA" id="ARBA00023125"/>
    </source>
</evidence>
<dbReference type="InterPro" id="IPR048004">
    <property type="entry name" value="IS1249_transpos"/>
</dbReference>
<accession>A0AAV5G7M2</accession>
<comment type="similarity">
    <text evidence="2">Belongs to the transposase mutator family.</text>
</comment>
<dbReference type="EMBL" id="BQKK01000001">
    <property type="protein sequence ID" value="GJN42357.1"/>
    <property type="molecule type" value="Genomic_DNA"/>
</dbReference>
<comment type="function">
    <text evidence="1">Required for the transposition of the insertion element.</text>
</comment>
<dbReference type="GO" id="GO:0004803">
    <property type="term" value="F:transposase activity"/>
    <property type="evidence" value="ECO:0007669"/>
    <property type="project" value="InterPro"/>
</dbReference>
<dbReference type="GO" id="GO:0003677">
    <property type="term" value="F:DNA binding"/>
    <property type="evidence" value="ECO:0007669"/>
    <property type="project" value="UniProtKB-KW"/>
</dbReference>